<protein>
    <recommendedName>
        <fullName evidence="1">ABM domain-containing protein</fullName>
    </recommendedName>
</protein>
<gene>
    <name evidence="2" type="ORF">MCHLO_12470</name>
</gene>
<name>A0ABQ0LXF6_MYCCL</name>
<proteinExistence type="predicted"/>
<accession>A0ABQ0LXF6</accession>
<dbReference type="Gene3D" id="3.30.70.100">
    <property type="match status" value="1"/>
</dbReference>
<feature type="domain" description="ABM" evidence="1">
    <location>
        <begin position="18"/>
        <end position="109"/>
    </location>
</feature>
<keyword evidence="3" id="KW-1185">Reference proteome</keyword>
<dbReference type="Pfam" id="PF03992">
    <property type="entry name" value="ABM"/>
    <property type="match status" value="1"/>
</dbReference>
<organism evidence="2 3">
    <name type="scientific">Mycena chlorophos</name>
    <name type="common">Agaric fungus</name>
    <name type="synonym">Agaricus chlorophos</name>
    <dbReference type="NCBI Taxonomy" id="658473"/>
    <lineage>
        <taxon>Eukaryota</taxon>
        <taxon>Fungi</taxon>
        <taxon>Dikarya</taxon>
        <taxon>Basidiomycota</taxon>
        <taxon>Agaricomycotina</taxon>
        <taxon>Agaricomycetes</taxon>
        <taxon>Agaricomycetidae</taxon>
        <taxon>Agaricales</taxon>
        <taxon>Marasmiineae</taxon>
        <taxon>Mycenaceae</taxon>
        <taxon>Mycena</taxon>
    </lineage>
</organism>
<dbReference type="InterPro" id="IPR050744">
    <property type="entry name" value="AI-2_Isomerase_LsrG"/>
</dbReference>
<dbReference type="InterPro" id="IPR011008">
    <property type="entry name" value="Dimeric_a/b-barrel"/>
</dbReference>
<sequence>MSDESFITEFPPTPESPFVLVGQLLAHPEHADALERVYGEMTRQAASEPGILFYYLARDEHDRNRFYFFEQYAGRQAFEEHSKQPIIQKLATEYKYIRGIKEARIARVIKPAEAKE</sequence>
<dbReference type="PROSITE" id="PS51725">
    <property type="entry name" value="ABM"/>
    <property type="match status" value="1"/>
</dbReference>
<dbReference type="Proteomes" id="UP000815677">
    <property type="component" value="Unassembled WGS sequence"/>
</dbReference>
<dbReference type="EMBL" id="DF849104">
    <property type="protein sequence ID" value="GAT55740.1"/>
    <property type="molecule type" value="Genomic_DNA"/>
</dbReference>
<dbReference type="PANTHER" id="PTHR33336">
    <property type="entry name" value="QUINOL MONOOXYGENASE YGIN-RELATED"/>
    <property type="match status" value="1"/>
</dbReference>
<evidence type="ECO:0000313" key="2">
    <source>
        <dbReference type="EMBL" id="GAT55740.1"/>
    </source>
</evidence>
<evidence type="ECO:0000259" key="1">
    <source>
        <dbReference type="PROSITE" id="PS51725"/>
    </source>
</evidence>
<dbReference type="SUPFAM" id="SSF54909">
    <property type="entry name" value="Dimeric alpha+beta barrel"/>
    <property type="match status" value="1"/>
</dbReference>
<dbReference type="InterPro" id="IPR007138">
    <property type="entry name" value="ABM_dom"/>
</dbReference>
<dbReference type="PANTHER" id="PTHR33336:SF3">
    <property type="entry name" value="ABM DOMAIN-CONTAINING PROTEIN"/>
    <property type="match status" value="1"/>
</dbReference>
<evidence type="ECO:0000313" key="3">
    <source>
        <dbReference type="Proteomes" id="UP000815677"/>
    </source>
</evidence>
<reference evidence="2" key="1">
    <citation type="submission" date="2014-09" db="EMBL/GenBank/DDBJ databases">
        <title>Genome sequence of the luminous mushroom Mycena chlorophos for searching fungal bioluminescence genes.</title>
        <authorList>
            <person name="Tanaka Y."/>
            <person name="Kasuga D."/>
            <person name="Oba Y."/>
            <person name="Hase S."/>
            <person name="Sato K."/>
            <person name="Oba Y."/>
            <person name="Sakakibara Y."/>
        </authorList>
    </citation>
    <scope>NUCLEOTIDE SEQUENCE</scope>
</reference>